<keyword evidence="2 5" id="KW-0229">DNA integration</keyword>
<keyword evidence="3 5" id="KW-0238">DNA-binding</keyword>
<evidence type="ECO:0000256" key="3">
    <source>
        <dbReference type="ARBA" id="ARBA00023125"/>
    </source>
</evidence>
<dbReference type="RefSeq" id="WP_307121463.1">
    <property type="nucleotide sequence ID" value="NZ_JAUSTM010000006.1"/>
</dbReference>
<organism evidence="8 9">
    <name type="scientific">Streptococcus moroccensis</name>
    <dbReference type="NCBI Taxonomy" id="1451356"/>
    <lineage>
        <taxon>Bacteria</taxon>
        <taxon>Bacillati</taxon>
        <taxon>Bacillota</taxon>
        <taxon>Bacilli</taxon>
        <taxon>Lactobacillales</taxon>
        <taxon>Streptococcaceae</taxon>
        <taxon>Streptococcus</taxon>
    </lineage>
</organism>
<protein>
    <recommendedName>
        <fullName evidence="5">Tyrosine recombinase XerD-like</fullName>
    </recommendedName>
</protein>
<dbReference type="HAMAP" id="MF_01817">
    <property type="entry name" value="Recomb_XerD_like"/>
    <property type="match status" value="1"/>
</dbReference>
<feature type="domain" description="Tyr recombinase" evidence="6">
    <location>
        <begin position="94"/>
        <end position="247"/>
    </location>
</feature>
<comment type="similarity">
    <text evidence="5">Belongs to the 'phage' integrase family. XerD-like subfamily.</text>
</comment>
<dbReference type="PROSITE" id="PS51898">
    <property type="entry name" value="TYR_RECOMBINASE"/>
    <property type="match status" value="1"/>
</dbReference>
<evidence type="ECO:0000256" key="2">
    <source>
        <dbReference type="ARBA" id="ARBA00022908"/>
    </source>
</evidence>
<dbReference type="NCBIfam" id="NF002685">
    <property type="entry name" value="PRK02436.1"/>
    <property type="match status" value="1"/>
</dbReference>
<feature type="domain" description="Core-binding (CB)" evidence="7">
    <location>
        <begin position="1"/>
        <end position="71"/>
    </location>
</feature>
<name>A0ABT9YQH7_9STRE</name>
<comment type="function">
    <text evidence="5">Putative tyrosine recombinase. Not involved in the cutting and rejoining of the recombining DNA molecules on dif(SL) site.</text>
</comment>
<dbReference type="PANTHER" id="PTHR30349:SF81">
    <property type="entry name" value="TYROSINE RECOMBINASE XERC"/>
    <property type="match status" value="1"/>
</dbReference>
<dbReference type="Gene3D" id="1.10.150.130">
    <property type="match status" value="1"/>
</dbReference>
<accession>A0ABT9YQH7</accession>
<dbReference type="PANTHER" id="PTHR30349">
    <property type="entry name" value="PHAGE INTEGRASE-RELATED"/>
    <property type="match status" value="1"/>
</dbReference>
<keyword evidence="9" id="KW-1185">Reference proteome</keyword>
<evidence type="ECO:0000256" key="4">
    <source>
        <dbReference type="ARBA" id="ARBA00023172"/>
    </source>
</evidence>
<keyword evidence="4 5" id="KW-0233">DNA recombination</keyword>
<dbReference type="InterPro" id="IPR044068">
    <property type="entry name" value="CB"/>
</dbReference>
<keyword evidence="1 5" id="KW-0963">Cytoplasm</keyword>
<dbReference type="EMBL" id="JAUSTM010000006">
    <property type="protein sequence ID" value="MDQ0222251.1"/>
    <property type="molecule type" value="Genomic_DNA"/>
</dbReference>
<proteinExistence type="inferred from homology"/>
<evidence type="ECO:0000313" key="9">
    <source>
        <dbReference type="Proteomes" id="UP001223079"/>
    </source>
</evidence>
<dbReference type="InterPro" id="IPR004107">
    <property type="entry name" value="Integrase_SAM-like_N"/>
</dbReference>
<evidence type="ECO:0000259" key="7">
    <source>
        <dbReference type="PROSITE" id="PS51900"/>
    </source>
</evidence>
<dbReference type="InterPro" id="IPR013762">
    <property type="entry name" value="Integrase-like_cat_sf"/>
</dbReference>
<dbReference type="PROSITE" id="PS51900">
    <property type="entry name" value="CB"/>
    <property type="match status" value="1"/>
</dbReference>
<evidence type="ECO:0000313" key="8">
    <source>
        <dbReference type="EMBL" id="MDQ0222251.1"/>
    </source>
</evidence>
<comment type="caution">
    <text evidence="8">The sequence shown here is derived from an EMBL/GenBank/DDBJ whole genome shotgun (WGS) entry which is preliminary data.</text>
</comment>
<dbReference type="SUPFAM" id="SSF56349">
    <property type="entry name" value="DNA breaking-rejoining enzymes"/>
    <property type="match status" value="1"/>
</dbReference>
<dbReference type="InterPro" id="IPR002104">
    <property type="entry name" value="Integrase_catalytic"/>
</dbReference>
<dbReference type="InterPro" id="IPR010998">
    <property type="entry name" value="Integrase_recombinase_N"/>
</dbReference>
<reference evidence="8 9" key="1">
    <citation type="submission" date="2023-07" db="EMBL/GenBank/DDBJ databases">
        <title>Genomic Encyclopedia of Type Strains, Phase IV (KMG-IV): sequencing the most valuable type-strain genomes for metagenomic binning, comparative biology and taxonomic classification.</title>
        <authorList>
            <person name="Goeker M."/>
        </authorList>
    </citation>
    <scope>NUCLEOTIDE SEQUENCE [LARGE SCALE GENOMIC DNA]</scope>
    <source>
        <strain evidence="8 9">DSM 105143</strain>
    </source>
</reference>
<evidence type="ECO:0000259" key="6">
    <source>
        <dbReference type="PROSITE" id="PS51898"/>
    </source>
</evidence>
<evidence type="ECO:0000256" key="1">
    <source>
        <dbReference type="ARBA" id="ARBA00022490"/>
    </source>
</evidence>
<dbReference type="InterPro" id="IPR050090">
    <property type="entry name" value="Tyrosine_recombinase_XerCD"/>
</dbReference>
<sequence>MTAIDDFLNQKDLSHNSETAYRYDLEQFRQVVEGNIEAGTLRHYQQFLGGLKSTAQKRKLSAVNQFLYFLYETGQLKQYHKLSLSVTTRMDQVIHKPKAKLMDLSILWQETAYATGQLFALLIWQLGLLPSEILQLKASDLELDFKVITVSRGSVKRVLKLPNQLLPYLENLPKEGLLFAKNERPYSRQWFSNQLNHYLKTLGLTELTAQKLREQYILEQLERGLSLEQVAKALGLKSTVTLEKYWK</sequence>
<dbReference type="InterPro" id="IPR020876">
    <property type="entry name" value="Tyrosine_recombinase_XerD-like"/>
</dbReference>
<dbReference type="Pfam" id="PF02899">
    <property type="entry name" value="Phage_int_SAM_1"/>
    <property type="match status" value="1"/>
</dbReference>
<gene>
    <name evidence="8" type="ORF">J2S23_000802</name>
</gene>
<dbReference type="InterPro" id="IPR011010">
    <property type="entry name" value="DNA_brk_join_enz"/>
</dbReference>
<dbReference type="Pfam" id="PF00589">
    <property type="entry name" value="Phage_integrase"/>
    <property type="match status" value="1"/>
</dbReference>
<dbReference type="Gene3D" id="1.10.443.10">
    <property type="entry name" value="Intergrase catalytic core"/>
    <property type="match status" value="1"/>
</dbReference>
<evidence type="ECO:0000256" key="5">
    <source>
        <dbReference type="HAMAP-Rule" id="MF_01817"/>
    </source>
</evidence>
<dbReference type="Proteomes" id="UP001223079">
    <property type="component" value="Unassembled WGS sequence"/>
</dbReference>
<feature type="active site" description="O-(3'-phospho-DNA)-tyrosine intermediate" evidence="5">
    <location>
        <position position="245"/>
    </location>
</feature>
<comment type="subcellular location">
    <subcellularLocation>
        <location evidence="5">Cytoplasm</location>
    </subcellularLocation>
</comment>